<organism evidence="5 6">
    <name type="scientific">Xanthomonas phage vB_Xar_IVIA-DoCa5</name>
    <dbReference type="NCBI Taxonomy" id="2975532"/>
    <lineage>
        <taxon>Viruses</taxon>
        <taxon>Duplodnaviria</taxon>
        <taxon>Heunggongvirae</taxon>
        <taxon>Uroviricota</taxon>
        <taxon>Caudoviricetes</taxon>
        <taxon>Mesyanzhinovviridae</taxon>
        <taxon>Bradleyvirinae</taxon>
        <taxon>Docaquintavirus</taxon>
        <taxon>Docaquintavirus doca5</taxon>
    </lineage>
</organism>
<evidence type="ECO:0000313" key="5">
    <source>
        <dbReference type="EMBL" id="UYA98716.1"/>
    </source>
</evidence>
<dbReference type="GO" id="GO:0004132">
    <property type="term" value="F:dCMP deaminase activity"/>
    <property type="evidence" value="ECO:0007669"/>
    <property type="project" value="InterPro"/>
</dbReference>
<dbReference type="InterPro" id="IPR002125">
    <property type="entry name" value="CMP_dCMP_dom"/>
</dbReference>
<keyword evidence="6" id="KW-1185">Reference proteome</keyword>
<dbReference type="InterPro" id="IPR015517">
    <property type="entry name" value="dCMP_deaminase-rel"/>
</dbReference>
<dbReference type="Proteomes" id="UP001164549">
    <property type="component" value="Segment"/>
</dbReference>
<evidence type="ECO:0000256" key="1">
    <source>
        <dbReference type="ARBA" id="ARBA00022801"/>
    </source>
</evidence>
<keyword evidence="1" id="KW-0378">Hydrolase</keyword>
<protein>
    <submittedName>
        <fullName evidence="5">dCMP deaminase</fullName>
    </submittedName>
</protein>
<reference evidence="5" key="1">
    <citation type="submission" date="2022-07" db="EMBL/GenBank/DDBJ databases">
        <title>Comparative analysis of new lytic phages for the biological control of phytopathogenic Xanthomonas spp.</title>
        <authorList>
            <person name="Domingo-Calap M.L."/>
            <person name="Bernabeu-Gimeno M."/>
            <person name="Aure C.M."/>
            <person name="Marco-Noales E."/>
            <person name="Domingo-Calap P."/>
        </authorList>
    </citation>
    <scope>NUCLEOTIDE SEQUENCE</scope>
</reference>
<dbReference type="GO" id="GO:0008270">
    <property type="term" value="F:zinc ion binding"/>
    <property type="evidence" value="ECO:0007669"/>
    <property type="project" value="InterPro"/>
</dbReference>
<accession>A0A9X9JMT7</accession>
<dbReference type="PROSITE" id="PS51747">
    <property type="entry name" value="CYT_DCMP_DEAMINASES_2"/>
    <property type="match status" value="1"/>
</dbReference>
<name>A0A9X9JMT7_9CAUD</name>
<feature type="binding site" evidence="3">
    <location>
        <position position="101"/>
    </location>
    <ligand>
        <name>Zn(2+)</name>
        <dbReference type="ChEBI" id="CHEBI:29105"/>
        <note>catalytic</note>
    </ligand>
</feature>
<feature type="domain" description="CMP/dCMP-type deaminase" evidence="4">
    <location>
        <begin position="11"/>
        <end position="135"/>
    </location>
</feature>
<dbReference type="GO" id="GO:0006220">
    <property type="term" value="P:pyrimidine nucleotide metabolic process"/>
    <property type="evidence" value="ECO:0007669"/>
    <property type="project" value="InterPro"/>
</dbReference>
<dbReference type="InterPro" id="IPR016193">
    <property type="entry name" value="Cytidine_deaminase-like"/>
</dbReference>
<keyword evidence="3" id="KW-0479">Metal-binding</keyword>
<evidence type="ECO:0000313" key="6">
    <source>
        <dbReference type="Proteomes" id="UP001164549"/>
    </source>
</evidence>
<evidence type="ECO:0000259" key="4">
    <source>
        <dbReference type="PROSITE" id="PS51747"/>
    </source>
</evidence>
<dbReference type="Gene3D" id="3.40.140.10">
    <property type="entry name" value="Cytidine Deaminase, domain 2"/>
    <property type="match status" value="1"/>
</dbReference>
<sequence length="151" mass="16948">MEQPIKRTREDWDRFFLRFAQDVAGMSKDPDRQVGAVLVTPDRRQMSIGFNGFPPEVEDLPSLLADRDFKLENMVHAEDNCLRQAPFPPEGCTLYVTRFPCCSCAAKLRDAGVARIVGPGPDLTHPRWGKSWSVSQAIFALKGILVSEVDQ</sequence>
<evidence type="ECO:0000256" key="2">
    <source>
        <dbReference type="PIRSR" id="PIRSR006019-1"/>
    </source>
</evidence>
<dbReference type="PANTHER" id="PTHR11086">
    <property type="entry name" value="DEOXYCYTIDYLATE DEAMINASE-RELATED"/>
    <property type="match status" value="1"/>
</dbReference>
<proteinExistence type="predicted"/>
<dbReference type="InterPro" id="IPR016473">
    <property type="entry name" value="dCMP_deaminase"/>
</dbReference>
<feature type="binding site" evidence="3">
    <location>
        <position position="76"/>
    </location>
    <ligand>
        <name>Zn(2+)</name>
        <dbReference type="ChEBI" id="CHEBI:29105"/>
        <note>catalytic</note>
    </ligand>
</feature>
<gene>
    <name evidence="5" type="ORF">IVIADoCa5_46</name>
</gene>
<dbReference type="EMBL" id="ON932079">
    <property type="protein sequence ID" value="UYA98716.1"/>
    <property type="molecule type" value="Genomic_DNA"/>
</dbReference>
<dbReference type="PIRSF" id="PIRSF006019">
    <property type="entry name" value="dCMP_deaminase"/>
    <property type="match status" value="1"/>
</dbReference>
<comment type="cofactor">
    <cofactor evidence="3">
        <name>Zn(2+)</name>
        <dbReference type="ChEBI" id="CHEBI:29105"/>
    </cofactor>
</comment>
<feature type="active site" description="Proton donor" evidence="2">
    <location>
        <position position="78"/>
    </location>
</feature>
<evidence type="ECO:0000256" key="3">
    <source>
        <dbReference type="PIRSR" id="PIRSR006019-2"/>
    </source>
</evidence>
<dbReference type="Pfam" id="PF00383">
    <property type="entry name" value="dCMP_cyt_deam_1"/>
    <property type="match status" value="1"/>
</dbReference>
<feature type="binding site" evidence="3">
    <location>
        <position position="104"/>
    </location>
    <ligand>
        <name>Zn(2+)</name>
        <dbReference type="ChEBI" id="CHEBI:29105"/>
        <note>catalytic</note>
    </ligand>
</feature>
<keyword evidence="3" id="KW-0862">Zinc</keyword>
<dbReference type="SUPFAM" id="SSF53927">
    <property type="entry name" value="Cytidine deaminase-like"/>
    <property type="match status" value="1"/>
</dbReference>
<dbReference type="PANTHER" id="PTHR11086:SF18">
    <property type="entry name" value="DEOXYCYTIDYLATE DEAMINASE"/>
    <property type="match status" value="1"/>
</dbReference>